<dbReference type="Pfam" id="PF00144">
    <property type="entry name" value="Beta-lactamase"/>
    <property type="match status" value="1"/>
</dbReference>
<dbReference type="InterPro" id="IPR012338">
    <property type="entry name" value="Beta-lactam/transpept-like"/>
</dbReference>
<feature type="domain" description="Beta-lactamase-related" evidence="2">
    <location>
        <begin position="21"/>
        <end position="355"/>
    </location>
</feature>
<dbReference type="InterPro" id="IPR001466">
    <property type="entry name" value="Beta-lactam-related"/>
</dbReference>
<evidence type="ECO:0000259" key="2">
    <source>
        <dbReference type="Pfam" id="PF00144"/>
    </source>
</evidence>
<dbReference type="SUPFAM" id="SSF56601">
    <property type="entry name" value="beta-lactamase/transpeptidase-like"/>
    <property type="match status" value="1"/>
</dbReference>
<keyword evidence="4" id="KW-1185">Reference proteome</keyword>
<accession>A0A931NHT6</accession>
<feature type="chain" id="PRO_5037257228" evidence="1">
    <location>
        <begin position="19"/>
        <end position="381"/>
    </location>
</feature>
<dbReference type="EMBL" id="JAEDAK010000004">
    <property type="protein sequence ID" value="MBH9576860.1"/>
    <property type="molecule type" value="Genomic_DNA"/>
</dbReference>
<dbReference type="InterPro" id="IPR050789">
    <property type="entry name" value="Diverse_Enzym_Activities"/>
</dbReference>
<sequence>MPALILLLCALLALPVHADSLRQRIESFIAEKRTPGLVLMVVQQGQVLRHEAFGLADLETKRPLQRDAILRLYSMSKPLTALAVLRQVQAGRLRLDTPLQELLPQFAKLPTIQIRHLLSHTAGFDYGGDLTSWTGLRYLWAQPMDQEGKSLEQAMAALAGLPLRHEPGQAWTYGMSSDVLGAVLERLHGQPLDQVLAREVFAPLGMVDTGFQVPAAQRPRLATQHEMGGIPLLYKRIRVDADSSRLGLEAPRLRSAGGGLVGTVADYMRFAQALLQRPPKLLAPALFEAMLSNQLPAAQPRLPAEVYARSGYGLGLGIKLEDDGPQAAGTVFWAGKGGSLFWVDRQHQLAVVAAMPLNGAARGLEKRLIPWVYEWLAQRGR</sequence>
<feature type="signal peptide" evidence="1">
    <location>
        <begin position="1"/>
        <end position="18"/>
    </location>
</feature>
<dbReference type="Proteomes" id="UP000613266">
    <property type="component" value="Unassembled WGS sequence"/>
</dbReference>
<dbReference type="PANTHER" id="PTHR43283">
    <property type="entry name" value="BETA-LACTAMASE-RELATED"/>
    <property type="match status" value="1"/>
</dbReference>
<protein>
    <submittedName>
        <fullName evidence="3">Beta-lactamase family protein</fullName>
    </submittedName>
</protein>
<organism evidence="3 4">
    <name type="scientific">Inhella proteolytica</name>
    <dbReference type="NCBI Taxonomy" id="2795029"/>
    <lineage>
        <taxon>Bacteria</taxon>
        <taxon>Pseudomonadati</taxon>
        <taxon>Pseudomonadota</taxon>
        <taxon>Betaproteobacteria</taxon>
        <taxon>Burkholderiales</taxon>
        <taxon>Sphaerotilaceae</taxon>
        <taxon>Inhella</taxon>
    </lineage>
</organism>
<evidence type="ECO:0000256" key="1">
    <source>
        <dbReference type="SAM" id="SignalP"/>
    </source>
</evidence>
<dbReference type="Gene3D" id="3.40.710.10">
    <property type="entry name" value="DD-peptidase/beta-lactamase superfamily"/>
    <property type="match status" value="1"/>
</dbReference>
<gene>
    <name evidence="3" type="ORF">I7X39_08080</name>
</gene>
<name>A0A931NHT6_9BURK</name>
<dbReference type="PANTHER" id="PTHR43283:SF3">
    <property type="entry name" value="BETA-LACTAMASE FAMILY PROTEIN (AFU_ORTHOLOGUE AFUA_5G07500)"/>
    <property type="match status" value="1"/>
</dbReference>
<keyword evidence="1" id="KW-0732">Signal</keyword>
<evidence type="ECO:0000313" key="3">
    <source>
        <dbReference type="EMBL" id="MBH9576860.1"/>
    </source>
</evidence>
<dbReference type="AlphaFoldDB" id="A0A931NHT6"/>
<evidence type="ECO:0000313" key="4">
    <source>
        <dbReference type="Proteomes" id="UP000613266"/>
    </source>
</evidence>
<reference evidence="3" key="1">
    <citation type="submission" date="2020-12" db="EMBL/GenBank/DDBJ databases">
        <title>The genome sequence of Inhella sp. 1Y17.</title>
        <authorList>
            <person name="Liu Y."/>
        </authorList>
    </citation>
    <scope>NUCLEOTIDE SEQUENCE</scope>
    <source>
        <strain evidence="3">1Y17</strain>
    </source>
</reference>
<dbReference type="RefSeq" id="WP_198110468.1">
    <property type="nucleotide sequence ID" value="NZ_JAEDAK010000004.1"/>
</dbReference>
<proteinExistence type="predicted"/>
<comment type="caution">
    <text evidence="3">The sequence shown here is derived from an EMBL/GenBank/DDBJ whole genome shotgun (WGS) entry which is preliminary data.</text>
</comment>